<organism evidence="1 2">
    <name type="scientific">Opisthorchis viverrini</name>
    <name type="common">Southeast Asian liver fluke</name>
    <dbReference type="NCBI Taxonomy" id="6198"/>
    <lineage>
        <taxon>Eukaryota</taxon>
        <taxon>Metazoa</taxon>
        <taxon>Spiralia</taxon>
        <taxon>Lophotrochozoa</taxon>
        <taxon>Platyhelminthes</taxon>
        <taxon>Trematoda</taxon>
        <taxon>Digenea</taxon>
        <taxon>Opisthorchiida</taxon>
        <taxon>Opisthorchiata</taxon>
        <taxon>Opisthorchiidae</taxon>
        <taxon>Opisthorchis</taxon>
    </lineage>
</organism>
<reference evidence="1 2" key="1">
    <citation type="submission" date="2013-11" db="EMBL/GenBank/DDBJ databases">
        <title>Opisthorchis viverrini - life in the bile duct.</title>
        <authorList>
            <person name="Young N.D."/>
            <person name="Nagarajan N."/>
            <person name="Lin S.J."/>
            <person name="Korhonen P.K."/>
            <person name="Jex A.R."/>
            <person name="Hall R.S."/>
            <person name="Safavi-Hemami H."/>
            <person name="Kaewkong W."/>
            <person name="Bertrand D."/>
            <person name="Gao S."/>
            <person name="Seet Q."/>
            <person name="Wongkham S."/>
            <person name="Teh B.T."/>
            <person name="Wongkham C."/>
            <person name="Intapan P.M."/>
            <person name="Maleewong W."/>
            <person name="Yang X."/>
            <person name="Hu M."/>
            <person name="Wang Z."/>
            <person name="Hofmann A."/>
            <person name="Sternberg P.W."/>
            <person name="Tan P."/>
            <person name="Wang J."/>
            <person name="Gasser R.B."/>
        </authorList>
    </citation>
    <scope>NUCLEOTIDE SEQUENCE [LARGE SCALE GENOMIC DNA]</scope>
</reference>
<dbReference type="RefSeq" id="XP_009172340.1">
    <property type="nucleotide sequence ID" value="XM_009174076.1"/>
</dbReference>
<evidence type="ECO:0000313" key="1">
    <source>
        <dbReference type="EMBL" id="KER23891.1"/>
    </source>
</evidence>
<dbReference type="Proteomes" id="UP000054324">
    <property type="component" value="Unassembled WGS sequence"/>
</dbReference>
<name>A0A074Z9I1_OPIVI</name>
<dbReference type="GeneID" id="20322489"/>
<dbReference type="AlphaFoldDB" id="A0A074Z9I1"/>
<sequence>MWTRCNNILVPSCHATQRNHDDWDTVKLPDRRQEKSRGSGRALTTELFRSNSTNKYRIDK</sequence>
<accession>A0A074Z9I1</accession>
<evidence type="ECO:0000313" key="2">
    <source>
        <dbReference type="Proteomes" id="UP000054324"/>
    </source>
</evidence>
<dbReference type="CTD" id="20322489"/>
<gene>
    <name evidence="1" type="ORF">T265_08310</name>
</gene>
<dbReference type="EMBL" id="KL596830">
    <property type="protein sequence ID" value="KER23891.1"/>
    <property type="molecule type" value="Genomic_DNA"/>
</dbReference>
<proteinExistence type="predicted"/>
<protein>
    <submittedName>
        <fullName evidence="1">Uncharacterized protein</fullName>
    </submittedName>
</protein>
<dbReference type="KEGG" id="ovi:T265_08310"/>
<keyword evidence="2" id="KW-1185">Reference proteome</keyword>